<evidence type="ECO:0000313" key="1">
    <source>
        <dbReference type="EMBL" id="GHH42661.1"/>
    </source>
</evidence>
<proteinExistence type="predicted"/>
<sequence>MTQSVDQESVRALAVRIVSRVAPAERDTFGPQSAAYFADPQRALAGDRAGNDRLGSGLSDFVDVVVPVITPVALAVATDLLTRAVQNHAGPGLKRIGGAVGRMFGRSAPEEDQGPIAEVPADERSDAWRAVHDLALEHGKDEDLARRIADAVVGDVDEDGR</sequence>
<accession>A0ABQ3MGK8</accession>
<reference evidence="2" key="1">
    <citation type="journal article" date="2019" name="Int. J. Syst. Evol. Microbiol.">
        <title>The Global Catalogue of Microorganisms (GCM) 10K type strain sequencing project: providing services to taxonomists for standard genome sequencing and annotation.</title>
        <authorList>
            <consortium name="The Broad Institute Genomics Platform"/>
            <consortium name="The Broad Institute Genome Sequencing Center for Infectious Disease"/>
            <person name="Wu L."/>
            <person name="Ma J."/>
        </authorList>
    </citation>
    <scope>NUCLEOTIDE SEQUENCE [LARGE SCALE GENOMIC DNA]</scope>
    <source>
        <strain evidence="2">CGMCC 4.7367</strain>
    </source>
</reference>
<organism evidence="1 2">
    <name type="scientific">Lentzea cavernae</name>
    <dbReference type="NCBI Taxonomy" id="2020703"/>
    <lineage>
        <taxon>Bacteria</taxon>
        <taxon>Bacillati</taxon>
        <taxon>Actinomycetota</taxon>
        <taxon>Actinomycetes</taxon>
        <taxon>Pseudonocardiales</taxon>
        <taxon>Pseudonocardiaceae</taxon>
        <taxon>Lentzea</taxon>
    </lineage>
</organism>
<gene>
    <name evidence="1" type="ORF">GCM10017774_39390</name>
</gene>
<dbReference type="EMBL" id="BNAR01000005">
    <property type="protein sequence ID" value="GHH42661.1"/>
    <property type="molecule type" value="Genomic_DNA"/>
</dbReference>
<dbReference type="RefSeq" id="WP_191299427.1">
    <property type="nucleotide sequence ID" value="NZ_BNAR01000005.1"/>
</dbReference>
<protein>
    <recommendedName>
        <fullName evidence="3">Excreted virulence factor EspC, type VII ESX diderm</fullName>
    </recommendedName>
</protein>
<evidence type="ECO:0008006" key="3">
    <source>
        <dbReference type="Google" id="ProtNLM"/>
    </source>
</evidence>
<name>A0ABQ3MGK8_9PSEU</name>
<evidence type="ECO:0000313" key="2">
    <source>
        <dbReference type="Proteomes" id="UP000605568"/>
    </source>
</evidence>
<keyword evidence="2" id="KW-1185">Reference proteome</keyword>
<dbReference type="Proteomes" id="UP000605568">
    <property type="component" value="Unassembled WGS sequence"/>
</dbReference>
<comment type="caution">
    <text evidence="1">The sequence shown here is derived from an EMBL/GenBank/DDBJ whole genome shotgun (WGS) entry which is preliminary data.</text>
</comment>